<organism evidence="1 2">
    <name type="scientific">Uruburuella testudinis</name>
    <dbReference type="NCBI Taxonomy" id="1282863"/>
    <lineage>
        <taxon>Bacteria</taxon>
        <taxon>Pseudomonadati</taxon>
        <taxon>Pseudomonadota</taxon>
        <taxon>Betaproteobacteria</taxon>
        <taxon>Neisseriales</taxon>
        <taxon>Neisseriaceae</taxon>
        <taxon>Uruburuella</taxon>
    </lineage>
</organism>
<dbReference type="RefSeq" id="WP_244783804.1">
    <property type="nucleotide sequence ID" value="NZ_CP091508.1"/>
</dbReference>
<gene>
    <name evidence="1" type="ORF">LVJ83_06970</name>
</gene>
<accession>A0ABY4DNU2</accession>
<evidence type="ECO:0000313" key="2">
    <source>
        <dbReference type="Proteomes" id="UP000829817"/>
    </source>
</evidence>
<evidence type="ECO:0000313" key="1">
    <source>
        <dbReference type="EMBL" id="UOO80733.1"/>
    </source>
</evidence>
<proteinExistence type="predicted"/>
<name>A0ABY4DNU2_9NEIS</name>
<dbReference type="Proteomes" id="UP000829817">
    <property type="component" value="Chromosome"/>
</dbReference>
<keyword evidence="2" id="KW-1185">Reference proteome</keyword>
<sequence>MKKFHHISGINGQFVKLEGRNHWLQTNDPEWRPKRADIGFSLNSEPLYALAAPEAPAQPDKLLRFREEAQAIARKKLDAMALAGVADSLRSAQAEYDLEKLIAAIDHHLQQDDLFK</sequence>
<dbReference type="EMBL" id="CP091508">
    <property type="protein sequence ID" value="UOO80733.1"/>
    <property type="molecule type" value="Genomic_DNA"/>
</dbReference>
<reference evidence="1 2" key="1">
    <citation type="journal article" date="2022" name="Res Sq">
        <title>Evolution of multicellular longitudinally dividing oral cavity symbionts (Neisseriaceae).</title>
        <authorList>
            <person name="Nyongesa S."/>
            <person name="Weber P."/>
            <person name="Bernet E."/>
            <person name="Pullido F."/>
            <person name="Nieckarz M."/>
            <person name="Delaby M."/>
            <person name="Nieves C."/>
            <person name="Viehboeck T."/>
            <person name="Krause N."/>
            <person name="Rivera-Millot A."/>
            <person name="Nakamura A."/>
            <person name="Vischer N."/>
            <person name="VanNieuwenhze M."/>
            <person name="Brun Y."/>
            <person name="Cava F."/>
            <person name="Bulgheresi S."/>
            <person name="Veyrier F."/>
        </authorList>
    </citation>
    <scope>NUCLEOTIDE SEQUENCE [LARGE SCALE GENOMIC DNA]</scope>
    <source>
        <strain evidence="1 2">CCUG 63373m</strain>
    </source>
</reference>
<protein>
    <submittedName>
        <fullName evidence="1">Uncharacterized protein</fullName>
    </submittedName>
</protein>